<dbReference type="AlphaFoldDB" id="A0AAN6S1W9"/>
<keyword evidence="2" id="KW-1185">Reference proteome</keyword>
<reference evidence="2" key="1">
    <citation type="journal article" date="2023" name="Mol. Phylogenet. Evol.">
        <title>Genome-scale phylogeny and comparative genomics of the fungal order Sordariales.</title>
        <authorList>
            <person name="Hensen N."/>
            <person name="Bonometti L."/>
            <person name="Westerberg I."/>
            <person name="Brannstrom I.O."/>
            <person name="Guillou S."/>
            <person name="Cros-Aarteil S."/>
            <person name="Calhoun S."/>
            <person name="Haridas S."/>
            <person name="Kuo A."/>
            <person name="Mondo S."/>
            <person name="Pangilinan J."/>
            <person name="Riley R."/>
            <person name="LaButti K."/>
            <person name="Andreopoulos B."/>
            <person name="Lipzen A."/>
            <person name="Chen C."/>
            <person name="Yan M."/>
            <person name="Daum C."/>
            <person name="Ng V."/>
            <person name="Clum A."/>
            <person name="Steindorff A."/>
            <person name="Ohm R.A."/>
            <person name="Martin F."/>
            <person name="Silar P."/>
            <person name="Natvig D.O."/>
            <person name="Lalanne C."/>
            <person name="Gautier V."/>
            <person name="Ament-Velasquez S.L."/>
            <person name="Kruys A."/>
            <person name="Hutchinson M.I."/>
            <person name="Powell A.J."/>
            <person name="Barry K."/>
            <person name="Miller A.N."/>
            <person name="Grigoriev I.V."/>
            <person name="Debuchy R."/>
            <person name="Gladieux P."/>
            <person name="Hiltunen Thoren M."/>
            <person name="Johannesson H."/>
        </authorList>
    </citation>
    <scope>NUCLEOTIDE SEQUENCE [LARGE SCALE GENOMIC DNA]</scope>
    <source>
        <strain evidence="2">CBS 340.73</strain>
    </source>
</reference>
<gene>
    <name evidence="1" type="ORF">QBC46DRAFT_390976</name>
</gene>
<protein>
    <submittedName>
        <fullName evidence="1">Uncharacterized protein</fullName>
    </submittedName>
</protein>
<evidence type="ECO:0000313" key="2">
    <source>
        <dbReference type="Proteomes" id="UP001303473"/>
    </source>
</evidence>
<name>A0AAN6S1W9_9PEZI</name>
<accession>A0AAN6S1W9</accession>
<proteinExistence type="predicted"/>
<comment type="caution">
    <text evidence="1">The sequence shown here is derived from an EMBL/GenBank/DDBJ whole genome shotgun (WGS) entry which is preliminary data.</text>
</comment>
<organism evidence="1 2">
    <name type="scientific">Diplogelasinospora grovesii</name>
    <dbReference type="NCBI Taxonomy" id="303347"/>
    <lineage>
        <taxon>Eukaryota</taxon>
        <taxon>Fungi</taxon>
        <taxon>Dikarya</taxon>
        <taxon>Ascomycota</taxon>
        <taxon>Pezizomycotina</taxon>
        <taxon>Sordariomycetes</taxon>
        <taxon>Sordariomycetidae</taxon>
        <taxon>Sordariales</taxon>
        <taxon>Diplogelasinosporaceae</taxon>
        <taxon>Diplogelasinospora</taxon>
    </lineage>
</organism>
<evidence type="ECO:0000313" key="1">
    <source>
        <dbReference type="EMBL" id="KAK3938117.1"/>
    </source>
</evidence>
<sequence length="120" mass="13415">MAQNNPLPDFDNTTVGFDIFTSEIPGLSNLAPVPLGNQTLARITAIQDRLTTIEGQLTAVKTEAENARIKVRNAHWYALNHRAVLEPLRDVGPRIRSEVWDVRPLRRQRSTSAIVSNFLA</sequence>
<dbReference type="EMBL" id="MU853837">
    <property type="protein sequence ID" value="KAK3938117.1"/>
    <property type="molecule type" value="Genomic_DNA"/>
</dbReference>
<dbReference type="Proteomes" id="UP001303473">
    <property type="component" value="Unassembled WGS sequence"/>
</dbReference>